<reference evidence="1" key="2">
    <citation type="journal article" date="2015" name="Data Brief">
        <title>Shoot transcriptome of the giant reed, Arundo donax.</title>
        <authorList>
            <person name="Barrero R.A."/>
            <person name="Guerrero F.D."/>
            <person name="Moolhuijzen P."/>
            <person name="Goolsby J.A."/>
            <person name="Tidwell J."/>
            <person name="Bellgard S.E."/>
            <person name="Bellgard M.I."/>
        </authorList>
    </citation>
    <scope>NUCLEOTIDE SEQUENCE</scope>
    <source>
        <tissue evidence="1">Shoot tissue taken approximately 20 cm above the soil surface</tissue>
    </source>
</reference>
<organism evidence="1">
    <name type="scientific">Arundo donax</name>
    <name type="common">Giant reed</name>
    <name type="synonym">Donax arundinaceus</name>
    <dbReference type="NCBI Taxonomy" id="35708"/>
    <lineage>
        <taxon>Eukaryota</taxon>
        <taxon>Viridiplantae</taxon>
        <taxon>Streptophyta</taxon>
        <taxon>Embryophyta</taxon>
        <taxon>Tracheophyta</taxon>
        <taxon>Spermatophyta</taxon>
        <taxon>Magnoliopsida</taxon>
        <taxon>Liliopsida</taxon>
        <taxon>Poales</taxon>
        <taxon>Poaceae</taxon>
        <taxon>PACMAD clade</taxon>
        <taxon>Arundinoideae</taxon>
        <taxon>Arundineae</taxon>
        <taxon>Arundo</taxon>
    </lineage>
</organism>
<protein>
    <submittedName>
        <fullName evidence="1">Uncharacterized protein</fullName>
    </submittedName>
</protein>
<evidence type="ECO:0000313" key="1">
    <source>
        <dbReference type="EMBL" id="JAE28557.1"/>
    </source>
</evidence>
<proteinExistence type="predicted"/>
<accession>A0A0A9GVI6</accession>
<dbReference type="AlphaFoldDB" id="A0A0A9GVI6"/>
<sequence>MGILNPGVHALYLLGYLENMGAVSLYNNNKAFSPKQVGVG</sequence>
<name>A0A0A9GVI6_ARUDO</name>
<dbReference type="EMBL" id="GBRH01169339">
    <property type="protein sequence ID" value="JAE28557.1"/>
    <property type="molecule type" value="Transcribed_RNA"/>
</dbReference>
<reference evidence="1" key="1">
    <citation type="submission" date="2014-09" db="EMBL/GenBank/DDBJ databases">
        <authorList>
            <person name="Magalhaes I.L.F."/>
            <person name="Oliveira U."/>
            <person name="Santos F.R."/>
            <person name="Vidigal T.H.D.A."/>
            <person name="Brescovit A.D."/>
            <person name="Santos A.J."/>
        </authorList>
    </citation>
    <scope>NUCLEOTIDE SEQUENCE</scope>
    <source>
        <tissue evidence="1">Shoot tissue taken approximately 20 cm above the soil surface</tissue>
    </source>
</reference>